<dbReference type="InterPro" id="IPR036242">
    <property type="entry name" value="Agglutinin_dom_sf"/>
</dbReference>
<evidence type="ECO:0000313" key="3">
    <source>
        <dbReference type="Proteomes" id="UP000824469"/>
    </source>
</evidence>
<dbReference type="SUPFAM" id="SSF50382">
    <property type="entry name" value="Agglutinin"/>
    <property type="match status" value="1"/>
</dbReference>
<dbReference type="InterPro" id="IPR008998">
    <property type="entry name" value="Agglutinin"/>
</dbReference>
<dbReference type="Gene3D" id="2.170.15.10">
    <property type="entry name" value="Proaerolysin, chain A, domain 3"/>
    <property type="match status" value="1"/>
</dbReference>
<protein>
    <recommendedName>
        <fullName evidence="1">Agglutinin domain-containing protein</fullName>
    </recommendedName>
</protein>
<evidence type="ECO:0000259" key="1">
    <source>
        <dbReference type="SMART" id="SM00791"/>
    </source>
</evidence>
<gene>
    <name evidence="2" type="ORF">KI387_021118</name>
</gene>
<dbReference type="PANTHER" id="PTHR39244">
    <property type="entry name" value="NATTERIN-4"/>
    <property type="match status" value="1"/>
</dbReference>
<feature type="domain" description="Agglutinin" evidence="1">
    <location>
        <begin position="5"/>
        <end position="148"/>
    </location>
</feature>
<proteinExistence type="predicted"/>
<name>A0AA38GCM2_TAXCH</name>
<evidence type="ECO:0000313" key="2">
    <source>
        <dbReference type="EMBL" id="KAH9319349.1"/>
    </source>
</evidence>
<reference evidence="2 3" key="1">
    <citation type="journal article" date="2021" name="Nat. Plants">
        <title>The Taxus genome provides insights into paclitaxel biosynthesis.</title>
        <authorList>
            <person name="Xiong X."/>
            <person name="Gou J."/>
            <person name="Liao Q."/>
            <person name="Li Y."/>
            <person name="Zhou Q."/>
            <person name="Bi G."/>
            <person name="Li C."/>
            <person name="Du R."/>
            <person name="Wang X."/>
            <person name="Sun T."/>
            <person name="Guo L."/>
            <person name="Liang H."/>
            <person name="Lu P."/>
            <person name="Wu Y."/>
            <person name="Zhang Z."/>
            <person name="Ro D.K."/>
            <person name="Shang Y."/>
            <person name="Huang S."/>
            <person name="Yan J."/>
        </authorList>
    </citation>
    <scope>NUCLEOTIDE SEQUENCE [LARGE SCALE GENOMIC DNA]</scope>
    <source>
        <strain evidence="2">Ta-2019</strain>
    </source>
</reference>
<accession>A0AA38GCM2</accession>
<dbReference type="CDD" id="cd20216">
    <property type="entry name" value="PFM_HFR-2-like"/>
    <property type="match status" value="1"/>
</dbReference>
<dbReference type="EMBL" id="JAHRHJ020000004">
    <property type="protein sequence ID" value="KAH9319349.1"/>
    <property type="molecule type" value="Genomic_DNA"/>
</dbReference>
<dbReference type="SMART" id="SM00791">
    <property type="entry name" value="Agglutinin"/>
    <property type="match status" value="1"/>
</dbReference>
<dbReference type="InterPro" id="IPR053237">
    <property type="entry name" value="Natterin_C"/>
</dbReference>
<comment type="caution">
    <text evidence="2">The sequence shown here is derived from an EMBL/GenBank/DDBJ whole genome shotgun (WGS) entry which is preliminary data.</text>
</comment>
<dbReference type="Proteomes" id="UP000824469">
    <property type="component" value="Unassembled WGS sequence"/>
</dbReference>
<dbReference type="Pfam" id="PF07468">
    <property type="entry name" value="Agglutinin"/>
    <property type="match status" value="1"/>
</dbReference>
<dbReference type="OMA" id="WRLSPGW"/>
<organism evidence="2 3">
    <name type="scientific">Taxus chinensis</name>
    <name type="common">Chinese yew</name>
    <name type="synonym">Taxus wallichiana var. chinensis</name>
    <dbReference type="NCBI Taxonomy" id="29808"/>
    <lineage>
        <taxon>Eukaryota</taxon>
        <taxon>Viridiplantae</taxon>
        <taxon>Streptophyta</taxon>
        <taxon>Embryophyta</taxon>
        <taxon>Tracheophyta</taxon>
        <taxon>Spermatophyta</taxon>
        <taxon>Pinopsida</taxon>
        <taxon>Pinidae</taxon>
        <taxon>Conifers II</taxon>
        <taxon>Cupressales</taxon>
        <taxon>Taxaceae</taxon>
        <taxon>Taxus</taxon>
    </lineage>
</organism>
<sequence>MAIIATLPEYVVFKGDNGTYLGSTWVRGNPYQQFFVTDVASERVRFQVVPVSNEEGHGEGIVRIKSLYHNNLWRLSPGWIWADTPAEGFDTSNKDLLFLPVQVDLKTVGLRCLGNNAFCKRLTADKKNNCLNACTWTLESTAQLVVEEPVLNRHVRSVVYDVDSADISQGQALILGTNTATNNTTNPATMELPFTYTDKKSRSWNNSVSFTTGISATFTAGVPEVASTSITISSEITTVTEWGGTEETEKSVGANYHVTVDPGKTVQVDLQATLAKCDVKFSYEQVDLLTTGETVVTSKNDGLYKGMNYINITYVAKY</sequence>
<keyword evidence="3" id="KW-1185">Reference proteome</keyword>
<dbReference type="Gene3D" id="2.80.10.50">
    <property type="match status" value="1"/>
</dbReference>
<feature type="non-terminal residue" evidence="2">
    <location>
        <position position="318"/>
    </location>
</feature>
<dbReference type="SUPFAM" id="SSF56973">
    <property type="entry name" value="Aerolisin/ETX pore-forming domain"/>
    <property type="match status" value="1"/>
</dbReference>
<dbReference type="PANTHER" id="PTHR39244:SF5">
    <property type="entry name" value="NATTERIN-3-LIKE"/>
    <property type="match status" value="1"/>
</dbReference>
<dbReference type="AlphaFoldDB" id="A0AA38GCM2"/>